<dbReference type="EMBL" id="PNRF01000042">
    <property type="protein sequence ID" value="PMR72754.1"/>
    <property type="molecule type" value="Genomic_DNA"/>
</dbReference>
<comment type="caution">
    <text evidence="2">The sequence shown here is derived from an EMBL/GenBank/DDBJ whole genome shotgun (WGS) entry which is preliminary data.</text>
</comment>
<dbReference type="Proteomes" id="UP000235803">
    <property type="component" value="Unassembled WGS sequence"/>
</dbReference>
<evidence type="ECO:0000313" key="2">
    <source>
        <dbReference type="EMBL" id="PMR72754.1"/>
    </source>
</evidence>
<dbReference type="PANTHER" id="PTHR42941:SF1">
    <property type="entry name" value="SLL1037 PROTEIN"/>
    <property type="match status" value="1"/>
</dbReference>
<evidence type="ECO:0008006" key="4">
    <source>
        <dbReference type="Google" id="ProtNLM"/>
    </source>
</evidence>
<proteinExistence type="predicted"/>
<dbReference type="SUPFAM" id="SSF53850">
    <property type="entry name" value="Periplasmic binding protein-like II"/>
    <property type="match status" value="1"/>
</dbReference>
<evidence type="ECO:0000313" key="3">
    <source>
        <dbReference type="Proteomes" id="UP000235803"/>
    </source>
</evidence>
<accession>A0A2N7TX38</accession>
<organism evidence="2 3">
    <name type="scientific">Billgrantia endophytica</name>
    <dbReference type="NCBI Taxonomy" id="2033802"/>
    <lineage>
        <taxon>Bacteria</taxon>
        <taxon>Pseudomonadati</taxon>
        <taxon>Pseudomonadota</taxon>
        <taxon>Gammaproteobacteria</taxon>
        <taxon>Oceanospirillales</taxon>
        <taxon>Halomonadaceae</taxon>
        <taxon>Billgrantia</taxon>
    </lineage>
</organism>
<keyword evidence="1" id="KW-0732">Signal</keyword>
<dbReference type="Gene3D" id="3.40.190.10">
    <property type="entry name" value="Periplasmic binding protein-like II"/>
    <property type="match status" value="2"/>
</dbReference>
<sequence>MIMIKASFTRKISTVVAATAMAVLSTGAAVSAQAQTQIPVLTCPLGCGHPEAVTALSAQMARGNHGVIPASQETPGFMYNIRAMADESNWDRTIFGTEDTVIQAAFQGGSDELRKFIPQPIPINFQLLYGLGLVAQGKFFVTFDPNIKSIADLKGKRVAIGLPTQSDWGMHASLFLEHAYGITEENTRINYVTPEVMTQQLIDGNVDATLMALITNADGSAWWTAPLTSRMDASGNTIRYLPIDEEAIDTINEKFSMTLLKLNVPEGTLPDQESEFMVAANRIYEAVHPDFPEDAAYEMVKAVAEYGPRLRDAGQGIWRFWSPDNMVAGLTEENSHPGAIRAYKELGWWDRAAQYEPVTYPED</sequence>
<reference evidence="2 3" key="1">
    <citation type="submission" date="2018-01" db="EMBL/GenBank/DDBJ databases">
        <title>Halomonas endophytica sp. nov., isolated from storage liquid in the stems of Populus euphratica.</title>
        <authorList>
            <person name="Chen C."/>
        </authorList>
    </citation>
    <scope>NUCLEOTIDE SEQUENCE [LARGE SCALE GENOMIC DNA]</scope>
    <source>
        <strain evidence="2 3">MC28</strain>
    </source>
</reference>
<feature type="chain" id="PRO_5014789187" description="C4-dicarboxylate ABC transporter substrate-binding protein" evidence="1">
    <location>
        <begin position="35"/>
        <end position="363"/>
    </location>
</feature>
<dbReference type="PANTHER" id="PTHR42941">
    <property type="entry name" value="SLL1037 PROTEIN"/>
    <property type="match status" value="1"/>
</dbReference>
<dbReference type="Pfam" id="PF16868">
    <property type="entry name" value="NMT1_3"/>
    <property type="match status" value="1"/>
</dbReference>
<dbReference type="InterPro" id="IPR011852">
    <property type="entry name" value="TRAP_TAXI"/>
</dbReference>
<protein>
    <recommendedName>
        <fullName evidence="4">C4-dicarboxylate ABC transporter substrate-binding protein</fullName>
    </recommendedName>
</protein>
<feature type="signal peptide" evidence="1">
    <location>
        <begin position="1"/>
        <end position="34"/>
    </location>
</feature>
<dbReference type="OrthoDB" id="9780180at2"/>
<gene>
    <name evidence="2" type="ORF">C1H69_20120</name>
</gene>
<dbReference type="RefSeq" id="WP_102655175.1">
    <property type="nucleotide sequence ID" value="NZ_PNRF01000042.1"/>
</dbReference>
<keyword evidence="3" id="KW-1185">Reference proteome</keyword>
<dbReference type="NCBIfam" id="TIGR02122">
    <property type="entry name" value="TRAP_TAXI"/>
    <property type="match status" value="1"/>
</dbReference>
<dbReference type="AlphaFoldDB" id="A0A2N7TX38"/>
<name>A0A2N7TX38_9GAMM</name>
<evidence type="ECO:0000256" key="1">
    <source>
        <dbReference type="SAM" id="SignalP"/>
    </source>
</evidence>